<sequence length="635" mass="68694">MAIADSLASLPFIFPLALIGLLSVIPLIILYMLLPKPFKVSMPSVMFLMKVEESREKIYSSITKIVKDPLFIAQLFVLILLAVAAAGPYILSYDTLSDETTVIIIDGSASMQIGDRFGEAQRDAPRYLSQVNTVILAESIPVIIAENVSAAEAERAIQSLSAKAVTADVGSAMASAANILSAKGGSVYVLSDFTSWDGLNPIEAKNLLGGGLNVTFVPYGTETSNNMAIINGYLEKSNGTYNYHFMVRNYDTGVKSVYANVTTTLPNGTRLVYSPLTVAVPGDSAETFVFKNVSRGTTEIRLVTNDAIESDNYAYVSIPGTQSAEVLYISDANRLPSQIALGLIPELSVKNVDEVPENLSLNYSFVVVNMGDRVLTSAEVDSLHAYVSGGGDLVFVAGAYLEAANQTVNLSKMLPVRINATASSIDGTQIYAIGSDFTSGLDLNSVYMKTYLDAETRNLTATAYPVMTMEGVPIIAYGPYSNGTVFYFGLDDHSGDDAWNNFASFPAFPVFWIRIADYFAGIGDISEYNVKAGTILTLHGDTEVITPDGKITTNRVLYDTVGVYTIGQKKVAVNMYNDKESNTLTPRIDGLENANGGGELPTQYEIKNNLFYIFAILAAIFMILELYLLRKRGDI</sequence>
<keyword evidence="1" id="KW-0472">Membrane</keyword>
<evidence type="ECO:0000256" key="1">
    <source>
        <dbReference type="SAM" id="Phobius"/>
    </source>
</evidence>
<evidence type="ECO:0000259" key="4">
    <source>
        <dbReference type="Pfam" id="PF24157"/>
    </source>
</evidence>
<dbReference type="SUPFAM" id="SSF52317">
    <property type="entry name" value="Class I glutamine amidotransferase-like"/>
    <property type="match status" value="1"/>
</dbReference>
<protein>
    <recommendedName>
        <fullName evidence="7">Aerotolerance regulator N-terminal domain-containing protein</fullName>
    </recommendedName>
</protein>
<gene>
    <name evidence="5" type="ORF">MmiEs2_03950</name>
</gene>
<feature type="transmembrane region" description="Helical" evidence="1">
    <location>
        <begin position="12"/>
        <end position="34"/>
    </location>
</feature>
<dbReference type="EMBL" id="CP131062">
    <property type="protein sequence ID" value="WNY28211.1"/>
    <property type="molecule type" value="Genomic_DNA"/>
</dbReference>
<feature type="domain" description="DUF7408" evidence="4">
    <location>
        <begin position="325"/>
        <end position="514"/>
    </location>
</feature>
<name>A0AA96V985_9EURY</name>
<dbReference type="InterPro" id="IPR055829">
    <property type="entry name" value="DUF7406"/>
</dbReference>
<evidence type="ECO:0000313" key="5">
    <source>
        <dbReference type="EMBL" id="WNY28211.1"/>
    </source>
</evidence>
<feature type="domain" description="DUF7406" evidence="3">
    <location>
        <begin position="525"/>
        <end position="573"/>
    </location>
</feature>
<dbReference type="Gene3D" id="3.40.50.880">
    <property type="match status" value="1"/>
</dbReference>
<dbReference type="SUPFAM" id="SSF53300">
    <property type="entry name" value="vWA-like"/>
    <property type="match status" value="1"/>
</dbReference>
<evidence type="ECO:0008006" key="7">
    <source>
        <dbReference type="Google" id="ProtNLM"/>
    </source>
</evidence>
<accession>A0AA96V985</accession>
<dbReference type="AlphaFoldDB" id="A0AA96V985"/>
<keyword evidence="6" id="KW-1185">Reference proteome</keyword>
<evidence type="ECO:0000259" key="3">
    <source>
        <dbReference type="Pfam" id="PF24155"/>
    </source>
</evidence>
<feature type="transmembrane region" description="Helical" evidence="1">
    <location>
        <begin position="70"/>
        <end position="91"/>
    </location>
</feature>
<feature type="transmembrane region" description="Helical" evidence="1">
    <location>
        <begin position="610"/>
        <end position="629"/>
    </location>
</feature>
<dbReference type="Pfam" id="PF07584">
    <property type="entry name" value="BatA"/>
    <property type="match status" value="1"/>
</dbReference>
<dbReference type="InterPro" id="IPR036465">
    <property type="entry name" value="vWFA_dom_sf"/>
</dbReference>
<dbReference type="InterPro" id="IPR055831">
    <property type="entry name" value="DUF7408"/>
</dbReference>
<dbReference type="KEGG" id="mees:MmiEs2_03950"/>
<dbReference type="PANTHER" id="PTHR37464">
    <property type="entry name" value="BLL2463 PROTEIN"/>
    <property type="match status" value="1"/>
</dbReference>
<dbReference type="Proteomes" id="UP001302662">
    <property type="component" value="Chromosome"/>
</dbReference>
<dbReference type="PANTHER" id="PTHR37464:SF1">
    <property type="entry name" value="BLL2463 PROTEIN"/>
    <property type="match status" value="1"/>
</dbReference>
<dbReference type="GeneID" id="85196845"/>
<keyword evidence="1" id="KW-1133">Transmembrane helix</keyword>
<evidence type="ECO:0000313" key="6">
    <source>
        <dbReference type="Proteomes" id="UP001302662"/>
    </source>
</evidence>
<dbReference type="InterPro" id="IPR029062">
    <property type="entry name" value="Class_I_gatase-like"/>
</dbReference>
<evidence type="ECO:0000259" key="2">
    <source>
        <dbReference type="Pfam" id="PF07584"/>
    </source>
</evidence>
<feature type="domain" description="Aerotolerance regulator N-terminal" evidence="2">
    <location>
        <begin position="11"/>
        <end position="88"/>
    </location>
</feature>
<dbReference type="Pfam" id="PF24155">
    <property type="entry name" value="DUF7406"/>
    <property type="match status" value="1"/>
</dbReference>
<dbReference type="RefSeq" id="WP_316559756.1">
    <property type="nucleotide sequence ID" value="NZ_CP131062.1"/>
</dbReference>
<reference evidence="5 6" key="1">
    <citation type="submission" date="2023-07" db="EMBL/GenBank/DDBJ databases">
        <title>Closed genome sequence of Methanimicrococcus sp. Es2.</title>
        <authorList>
            <person name="Protasov E."/>
            <person name="Platt K."/>
            <person name="Reeh H."/>
            <person name="Poehlein A."/>
            <person name="Daniel R."/>
            <person name="Brune A."/>
        </authorList>
    </citation>
    <scope>NUCLEOTIDE SEQUENCE [LARGE SCALE GENOMIC DNA]</scope>
    <source>
        <strain evidence="5 6">Es2</strain>
    </source>
</reference>
<organism evidence="5 6">
    <name type="scientific">Methanimicrococcus stummii</name>
    <dbReference type="NCBI Taxonomy" id="3028294"/>
    <lineage>
        <taxon>Archaea</taxon>
        <taxon>Methanobacteriati</taxon>
        <taxon>Methanobacteriota</taxon>
        <taxon>Stenosarchaea group</taxon>
        <taxon>Methanomicrobia</taxon>
        <taxon>Methanosarcinales</taxon>
        <taxon>Methanosarcinaceae</taxon>
        <taxon>Methanimicrococcus</taxon>
    </lineage>
</organism>
<dbReference type="Pfam" id="PF24157">
    <property type="entry name" value="DUF7408"/>
    <property type="match status" value="1"/>
</dbReference>
<proteinExistence type="predicted"/>
<dbReference type="InterPro" id="IPR024163">
    <property type="entry name" value="Aerotolerance_reg_N"/>
</dbReference>
<keyword evidence="1" id="KW-0812">Transmembrane</keyword>